<organism evidence="2 3">
    <name type="scientific">Thalassotalea castellviae</name>
    <dbReference type="NCBI Taxonomy" id="3075612"/>
    <lineage>
        <taxon>Bacteria</taxon>
        <taxon>Pseudomonadati</taxon>
        <taxon>Pseudomonadota</taxon>
        <taxon>Gammaproteobacteria</taxon>
        <taxon>Alteromonadales</taxon>
        <taxon>Colwelliaceae</taxon>
        <taxon>Thalassotalea</taxon>
    </lineage>
</organism>
<sequence length="149" mass="16697">MMKWLYIALLVLSIFFIILFGFGVLLHENEKQHEAYNRQLEIKKQQQENNHSSIAATEIVTLNTVNDEPKKSVNLAIVAQNLTCVSNEQCRVVEIDFVDLSCQVAVNVIGASQLKKAKRDKTVIGHCEHHSDVNKAICVDNFCTLAGSN</sequence>
<reference evidence="2 3" key="1">
    <citation type="submission" date="2023-09" db="EMBL/GenBank/DDBJ databases">
        <authorList>
            <person name="Rey-Velasco X."/>
        </authorList>
    </citation>
    <scope>NUCLEOTIDE SEQUENCE [LARGE SCALE GENOMIC DNA]</scope>
    <source>
        <strain evidence="2 3">W431</strain>
    </source>
</reference>
<evidence type="ECO:0000313" key="2">
    <source>
        <dbReference type="EMBL" id="MDT0603178.1"/>
    </source>
</evidence>
<accession>A0ABU3A256</accession>
<gene>
    <name evidence="2" type="ORF">RM573_06185</name>
</gene>
<comment type="caution">
    <text evidence="2">The sequence shown here is derived from an EMBL/GenBank/DDBJ whole genome shotgun (WGS) entry which is preliminary data.</text>
</comment>
<keyword evidence="3" id="KW-1185">Reference proteome</keyword>
<name>A0ABU3A256_9GAMM</name>
<dbReference type="EMBL" id="JAVRIF010000002">
    <property type="protein sequence ID" value="MDT0603178.1"/>
    <property type="molecule type" value="Genomic_DNA"/>
</dbReference>
<dbReference type="Proteomes" id="UP001266357">
    <property type="component" value="Unassembled WGS sequence"/>
</dbReference>
<dbReference type="RefSeq" id="WP_311578801.1">
    <property type="nucleotide sequence ID" value="NZ_JAVRIF010000002.1"/>
</dbReference>
<feature type="transmembrane region" description="Helical" evidence="1">
    <location>
        <begin position="6"/>
        <end position="26"/>
    </location>
</feature>
<proteinExistence type="predicted"/>
<protein>
    <submittedName>
        <fullName evidence="2">Uncharacterized protein</fullName>
    </submittedName>
</protein>
<keyword evidence="1" id="KW-1133">Transmembrane helix</keyword>
<evidence type="ECO:0000313" key="3">
    <source>
        <dbReference type="Proteomes" id="UP001266357"/>
    </source>
</evidence>
<keyword evidence="1" id="KW-0812">Transmembrane</keyword>
<keyword evidence="1" id="KW-0472">Membrane</keyword>
<evidence type="ECO:0000256" key="1">
    <source>
        <dbReference type="SAM" id="Phobius"/>
    </source>
</evidence>